<proteinExistence type="predicted"/>
<sequence>MPRLDDVIADILPEAQNAPADVLKKAMLDAARTLCRRSKVWRVDVEGTLIPGIAQVELELPRETSVVDVAYLYTQREQLFTGRFSAAPNGTVTLADVPVDGGLLRAVVSLVPTTKATCIDDGLYDHWGTVIRHGARWLLKSMHGREWFEAQVALYHQQEFERGIGQAAHAALNACRKSPIYPLKNSFL</sequence>
<organism evidence="1">
    <name type="scientific">Podoviridae sp. ctIlO27</name>
    <dbReference type="NCBI Taxonomy" id="2825238"/>
    <lineage>
        <taxon>Viruses</taxon>
        <taxon>Duplodnaviria</taxon>
        <taxon>Heunggongvirae</taxon>
        <taxon>Uroviricota</taxon>
        <taxon>Caudoviricetes</taxon>
    </lineage>
</organism>
<evidence type="ECO:0000313" key="1">
    <source>
        <dbReference type="EMBL" id="DAE11770.1"/>
    </source>
</evidence>
<protein>
    <submittedName>
        <fullName evidence="1">Uncharacterized protein</fullName>
    </submittedName>
</protein>
<dbReference type="Pfam" id="PF24175">
    <property type="entry name" value="SU10_adaptor"/>
    <property type="match status" value="1"/>
</dbReference>
<reference evidence="1" key="1">
    <citation type="journal article" date="2021" name="Proc. Natl. Acad. Sci. U.S.A.">
        <title>A Catalog of Tens of Thousands of Viruses from Human Metagenomes Reveals Hidden Associations with Chronic Diseases.</title>
        <authorList>
            <person name="Tisza M.J."/>
            <person name="Buck C.B."/>
        </authorList>
    </citation>
    <scope>NUCLEOTIDE SEQUENCE</scope>
    <source>
        <strain evidence="1">CtIlO27</strain>
    </source>
</reference>
<dbReference type="InterPro" id="IPR056209">
    <property type="entry name" value="SU10_adaptor"/>
</dbReference>
<accession>A0A8S5PY16</accession>
<dbReference type="EMBL" id="BK015536">
    <property type="protein sequence ID" value="DAE11770.1"/>
    <property type="molecule type" value="Genomic_DNA"/>
</dbReference>
<name>A0A8S5PY16_9CAUD</name>